<feature type="chain" id="PRO_5035794237" evidence="1">
    <location>
        <begin position="22"/>
        <end position="154"/>
    </location>
</feature>
<accession>A0A8S4G8U5</accession>
<organism evidence="2 3">
    <name type="scientific">Plutella xylostella</name>
    <name type="common">Diamondback moth</name>
    <name type="synonym">Plutella maculipennis</name>
    <dbReference type="NCBI Taxonomy" id="51655"/>
    <lineage>
        <taxon>Eukaryota</taxon>
        <taxon>Metazoa</taxon>
        <taxon>Ecdysozoa</taxon>
        <taxon>Arthropoda</taxon>
        <taxon>Hexapoda</taxon>
        <taxon>Insecta</taxon>
        <taxon>Pterygota</taxon>
        <taxon>Neoptera</taxon>
        <taxon>Endopterygota</taxon>
        <taxon>Lepidoptera</taxon>
        <taxon>Glossata</taxon>
        <taxon>Ditrysia</taxon>
        <taxon>Yponomeutoidea</taxon>
        <taxon>Plutellidae</taxon>
        <taxon>Plutella</taxon>
    </lineage>
</organism>
<dbReference type="EMBL" id="CAJHNJ030000100">
    <property type="protein sequence ID" value="CAG9135342.1"/>
    <property type="molecule type" value="Genomic_DNA"/>
</dbReference>
<dbReference type="AlphaFoldDB" id="A0A8S4G8U5"/>
<gene>
    <name evidence="2" type="ORF">PLXY2_LOCUS13597</name>
</gene>
<name>A0A8S4G8U5_PLUXY</name>
<evidence type="ECO:0000313" key="2">
    <source>
        <dbReference type="EMBL" id="CAG9135342.1"/>
    </source>
</evidence>
<proteinExistence type="predicted"/>
<keyword evidence="3" id="KW-1185">Reference proteome</keyword>
<reference evidence="2" key="1">
    <citation type="submission" date="2020-11" db="EMBL/GenBank/DDBJ databases">
        <authorList>
            <person name="Whiteford S."/>
        </authorList>
    </citation>
    <scope>NUCLEOTIDE SEQUENCE</scope>
</reference>
<feature type="signal peptide" evidence="1">
    <location>
        <begin position="1"/>
        <end position="21"/>
    </location>
</feature>
<sequence length="154" mass="15612">MKSFAFIVLFAQAALLQGALGQYIKSCGCGSNLGLPILAPAPCAGPAPVVIQSVPNVIQTVPNVIQTVPSVYQAAPNVVALPPTDIAGSLADTLSLLTVSSLLAEKLPLGLPQIVNVAAPVVPSCGCGYNLPAPVIPSCGCGYNAYNNYGSVFF</sequence>
<keyword evidence="1" id="KW-0732">Signal</keyword>
<dbReference type="Proteomes" id="UP000653454">
    <property type="component" value="Unassembled WGS sequence"/>
</dbReference>
<evidence type="ECO:0000256" key="1">
    <source>
        <dbReference type="SAM" id="SignalP"/>
    </source>
</evidence>
<comment type="caution">
    <text evidence="2">The sequence shown here is derived from an EMBL/GenBank/DDBJ whole genome shotgun (WGS) entry which is preliminary data.</text>
</comment>
<protein>
    <submittedName>
        <fullName evidence="2">(diamondback moth) hypothetical protein</fullName>
    </submittedName>
</protein>
<evidence type="ECO:0000313" key="3">
    <source>
        <dbReference type="Proteomes" id="UP000653454"/>
    </source>
</evidence>